<organism evidence="4">
    <name type="scientific">Oryza meridionalis</name>
    <dbReference type="NCBI Taxonomy" id="40149"/>
    <lineage>
        <taxon>Eukaryota</taxon>
        <taxon>Viridiplantae</taxon>
        <taxon>Streptophyta</taxon>
        <taxon>Embryophyta</taxon>
        <taxon>Tracheophyta</taxon>
        <taxon>Spermatophyta</taxon>
        <taxon>Magnoliopsida</taxon>
        <taxon>Liliopsida</taxon>
        <taxon>Poales</taxon>
        <taxon>Poaceae</taxon>
        <taxon>BOP clade</taxon>
        <taxon>Oryzoideae</taxon>
        <taxon>Oryzeae</taxon>
        <taxon>Oryzinae</taxon>
        <taxon>Oryza</taxon>
    </lineage>
</organism>
<dbReference type="Gramene" id="OMERI09G04120.1">
    <property type="protein sequence ID" value="OMERI09G04120.1"/>
    <property type="gene ID" value="OMERI09G04120"/>
</dbReference>
<evidence type="ECO:0000256" key="1">
    <source>
        <dbReference type="ARBA" id="ARBA00022658"/>
    </source>
</evidence>
<reference evidence="4" key="2">
    <citation type="submission" date="2018-05" db="EMBL/GenBank/DDBJ databases">
        <title>OmerRS3 (Oryza meridionalis Reference Sequence Version 3).</title>
        <authorList>
            <person name="Zhang J."/>
            <person name="Kudrna D."/>
            <person name="Lee S."/>
            <person name="Talag J."/>
            <person name="Welchert J."/>
            <person name="Wing R.A."/>
        </authorList>
    </citation>
    <scope>NUCLEOTIDE SEQUENCE [LARGE SCALE GENOMIC DNA]</scope>
    <source>
        <strain evidence="4">cv. OR44</strain>
    </source>
</reference>
<dbReference type="InterPro" id="IPR038937">
    <property type="entry name" value="RopGEF"/>
</dbReference>
<dbReference type="InterPro" id="IPR005512">
    <property type="entry name" value="PRONE_dom"/>
</dbReference>
<evidence type="ECO:0000256" key="2">
    <source>
        <dbReference type="PROSITE-ProRule" id="PRU00663"/>
    </source>
</evidence>
<keyword evidence="1 2" id="KW-0344">Guanine-nucleotide releasing factor</keyword>
<dbReference type="PANTHER" id="PTHR33101:SF47">
    <property type="entry name" value="ROP GUANINE NUCLEOTIDE EXCHANGE FACTOR 2-RELATED"/>
    <property type="match status" value="1"/>
</dbReference>
<dbReference type="GO" id="GO:0005085">
    <property type="term" value="F:guanyl-nucleotide exchange factor activity"/>
    <property type="evidence" value="ECO:0007669"/>
    <property type="project" value="UniProtKB-UniRule"/>
</dbReference>
<dbReference type="AlphaFoldDB" id="A0A0E0EQP0"/>
<name>A0A0E0EQP0_9ORYZ</name>
<evidence type="ECO:0000313" key="5">
    <source>
        <dbReference type="Proteomes" id="UP000008021"/>
    </source>
</evidence>
<keyword evidence="5" id="KW-1185">Reference proteome</keyword>
<evidence type="ECO:0000259" key="3">
    <source>
        <dbReference type="PROSITE" id="PS51334"/>
    </source>
</evidence>
<dbReference type="eggNOG" id="ENOG502QV6R">
    <property type="taxonomic scope" value="Eukaryota"/>
</dbReference>
<proteinExistence type="predicted"/>
<dbReference type="Pfam" id="PF03759">
    <property type="entry name" value="PRONE"/>
    <property type="match status" value="1"/>
</dbReference>
<reference evidence="4" key="1">
    <citation type="submission" date="2015-04" db="UniProtKB">
        <authorList>
            <consortium name="EnsemblPlants"/>
        </authorList>
    </citation>
    <scope>IDENTIFICATION</scope>
</reference>
<feature type="domain" description="PRONE" evidence="3">
    <location>
        <begin position="1"/>
        <end position="136"/>
    </location>
</feature>
<dbReference type="STRING" id="40149.A0A0E0EQP0"/>
<dbReference type="HOGENOM" id="CLU_137613_0_0_1"/>
<dbReference type="PANTHER" id="PTHR33101">
    <property type="entry name" value="ROP GUANINE NUCLEOTIDE EXCHANGE FACTOR 1"/>
    <property type="match status" value="1"/>
</dbReference>
<protein>
    <recommendedName>
        <fullName evidence="3">PRONE domain-containing protein</fullName>
    </recommendedName>
</protein>
<dbReference type="PROSITE" id="PS51334">
    <property type="entry name" value="PRONE"/>
    <property type="match status" value="1"/>
</dbReference>
<sequence length="136" mass="15549">MVFGSCHKLEPLPAGKKTMWRREMDYLLSVYYIVEFYPSSQTLPDGTKVMATKPKSDIYINLPAMEKLDAMLAEILDSFQKAEFWYADAGTRSFGSATSSSTMSSSSFQRSTHRNEDKWWLPSLLFKTTPSVPLWL</sequence>
<dbReference type="Proteomes" id="UP000008021">
    <property type="component" value="Chromosome 9"/>
</dbReference>
<dbReference type="EnsemblPlants" id="OMERI09G04120.1">
    <property type="protein sequence ID" value="OMERI09G04120.1"/>
    <property type="gene ID" value="OMERI09G04120"/>
</dbReference>
<evidence type="ECO:0000313" key="4">
    <source>
        <dbReference type="EnsemblPlants" id="OMERI09G04120.1"/>
    </source>
</evidence>
<dbReference type="Gene3D" id="1.20.58.2010">
    <property type="entry name" value="PRONE domain, subdomain 1"/>
    <property type="match status" value="1"/>
</dbReference>
<accession>A0A0E0EQP0</accession>